<comment type="cofactor">
    <cofactor evidence="1">
        <name>pyridoxal 5'-phosphate</name>
        <dbReference type="ChEBI" id="CHEBI:597326"/>
    </cofactor>
</comment>
<dbReference type="SUPFAM" id="SSF53383">
    <property type="entry name" value="PLP-dependent transferases"/>
    <property type="match status" value="1"/>
</dbReference>
<protein>
    <recommendedName>
        <fullName evidence="5">DegT/DnrJ/EryC1/StrS aminotransferase</fullName>
    </recommendedName>
</protein>
<evidence type="ECO:0000256" key="1">
    <source>
        <dbReference type="ARBA" id="ARBA00001933"/>
    </source>
</evidence>
<dbReference type="GO" id="GO:0008483">
    <property type="term" value="F:transaminase activity"/>
    <property type="evidence" value="ECO:0007669"/>
    <property type="project" value="TreeGrafter"/>
</dbReference>
<organism evidence="3 4">
    <name type="scientific">Propionimicrobium lymphophilum ACS-093-V-SCH5</name>
    <dbReference type="NCBI Taxonomy" id="883161"/>
    <lineage>
        <taxon>Bacteria</taxon>
        <taxon>Bacillati</taxon>
        <taxon>Actinomycetota</taxon>
        <taxon>Actinomycetes</taxon>
        <taxon>Propionibacteriales</taxon>
        <taxon>Propionibacteriaceae</taxon>
        <taxon>Propionimicrobium</taxon>
    </lineage>
</organism>
<dbReference type="AlphaFoldDB" id="S2WX98"/>
<evidence type="ECO:0000313" key="3">
    <source>
        <dbReference type="EMBL" id="EPD32384.1"/>
    </source>
</evidence>
<dbReference type="InterPro" id="IPR015424">
    <property type="entry name" value="PyrdxlP-dep_Trfase"/>
</dbReference>
<dbReference type="GO" id="GO:0000271">
    <property type="term" value="P:polysaccharide biosynthetic process"/>
    <property type="evidence" value="ECO:0007669"/>
    <property type="project" value="TreeGrafter"/>
</dbReference>
<dbReference type="EMBL" id="AGZR01000009">
    <property type="protein sequence ID" value="EPD32384.1"/>
    <property type="molecule type" value="Genomic_DNA"/>
</dbReference>
<keyword evidence="4" id="KW-1185">Reference proteome</keyword>
<proteinExistence type="inferred from homology"/>
<evidence type="ECO:0000313" key="4">
    <source>
        <dbReference type="Proteomes" id="UP000014417"/>
    </source>
</evidence>
<dbReference type="HOGENOM" id="CLU_057062_0_0_11"/>
<keyword evidence="2" id="KW-0663">Pyridoxal phosphate</keyword>
<dbReference type="Proteomes" id="UP000014417">
    <property type="component" value="Unassembled WGS sequence"/>
</dbReference>
<name>S2WX98_9ACTN</name>
<dbReference type="Pfam" id="PF01041">
    <property type="entry name" value="DegT_DnrJ_EryC1"/>
    <property type="match status" value="1"/>
</dbReference>
<dbReference type="PATRIC" id="fig|883161.3.peg.1942"/>
<comment type="similarity">
    <text evidence="2">Belongs to the DegT/DnrJ/EryC1 family.</text>
</comment>
<dbReference type="OrthoDB" id="3181046at2"/>
<dbReference type="GO" id="GO:0030170">
    <property type="term" value="F:pyridoxal phosphate binding"/>
    <property type="evidence" value="ECO:0007669"/>
    <property type="project" value="TreeGrafter"/>
</dbReference>
<sequence>MGDVRVQLAEITGTKAEDWFLFFRARHGMEAVFNALREHRGEGSVVTQAYTCITAVNPIVAAGLKPVYADVSADSVSISEVNYPEDAKAIVLQHTFGIIDDKNVSRIISDAKKQHILTVEDSAHCVGGMVRDENGPLADVSIHSFGGEKLLPTNFGGAIWLNPALDQELRAGMINNFEKADALPFSGRFAARTYRDQVRLFARVPLYRPIRNLLTRLGFFLPPIAQCERRGKNDLSPKLPSKWVRSSMDKALNDYDRYFDMRVKACAVYLRKLKGKIEIPALVDGTQPLVRMPLYVPQGRGAEDLFSAVRAAGFYPGRWYRPALFPGPDNPKIYNLDPELSDLPVTKDLVSRALNLPTDVNEAQAEKIADVVLEWL</sequence>
<gene>
    <name evidence="3" type="ORF">HMPREF9306_01954</name>
</gene>
<accession>S2WX98</accession>
<comment type="caution">
    <text evidence="3">The sequence shown here is derived from an EMBL/GenBank/DDBJ whole genome shotgun (WGS) entry which is preliminary data.</text>
</comment>
<dbReference type="PANTHER" id="PTHR30244">
    <property type="entry name" value="TRANSAMINASE"/>
    <property type="match status" value="1"/>
</dbReference>
<dbReference type="STRING" id="883161.HMPREF9306_01954"/>
<dbReference type="InterPro" id="IPR015421">
    <property type="entry name" value="PyrdxlP-dep_Trfase_major"/>
</dbReference>
<reference evidence="3 4" key="1">
    <citation type="submission" date="2013-04" db="EMBL/GenBank/DDBJ databases">
        <title>The Genome Sequence of Propionimicrobium lymphophilum ACS-093-V-SCH5.</title>
        <authorList>
            <consortium name="The Broad Institute Genomics Platform"/>
            <person name="Earl A."/>
            <person name="Ward D."/>
            <person name="Feldgarden M."/>
            <person name="Gevers D."/>
            <person name="Saerens B."/>
            <person name="Vaneechoutte M."/>
            <person name="Walker B."/>
            <person name="Young S."/>
            <person name="Zeng Q."/>
            <person name="Gargeya S."/>
            <person name="Fitzgerald M."/>
            <person name="Haas B."/>
            <person name="Abouelleil A."/>
            <person name="Allen A.W."/>
            <person name="Alvarado L."/>
            <person name="Arachchi H.M."/>
            <person name="Berlin A.M."/>
            <person name="Chapman S.B."/>
            <person name="Gainer-Dewar J."/>
            <person name="Goldberg J."/>
            <person name="Griggs A."/>
            <person name="Gujja S."/>
            <person name="Hansen M."/>
            <person name="Howarth C."/>
            <person name="Imamovic A."/>
            <person name="Ireland A."/>
            <person name="Larimer J."/>
            <person name="McCowan C."/>
            <person name="Murphy C."/>
            <person name="Pearson M."/>
            <person name="Poon T.W."/>
            <person name="Priest M."/>
            <person name="Roberts A."/>
            <person name="Saif S."/>
            <person name="Shea T."/>
            <person name="Sisk P."/>
            <person name="Sykes S."/>
            <person name="Wortman J."/>
            <person name="Nusbaum C."/>
            <person name="Birren B."/>
        </authorList>
    </citation>
    <scope>NUCLEOTIDE SEQUENCE [LARGE SCALE GENOMIC DNA]</scope>
    <source>
        <strain evidence="3 4">ACS-093-V-SCH5</strain>
    </source>
</reference>
<evidence type="ECO:0008006" key="5">
    <source>
        <dbReference type="Google" id="ProtNLM"/>
    </source>
</evidence>
<dbReference type="Gene3D" id="3.40.640.10">
    <property type="entry name" value="Type I PLP-dependent aspartate aminotransferase-like (Major domain)"/>
    <property type="match status" value="1"/>
</dbReference>
<dbReference type="InterPro" id="IPR000653">
    <property type="entry name" value="DegT/StrS_aminotransferase"/>
</dbReference>
<dbReference type="RefSeq" id="WP_016456759.1">
    <property type="nucleotide sequence ID" value="NZ_KE150269.1"/>
</dbReference>
<dbReference type="InterPro" id="IPR015422">
    <property type="entry name" value="PyrdxlP-dep_Trfase_small"/>
</dbReference>
<dbReference type="PANTHER" id="PTHR30244:SF34">
    <property type="entry name" value="DTDP-4-AMINO-4,6-DIDEOXYGALACTOSE TRANSAMINASE"/>
    <property type="match status" value="1"/>
</dbReference>
<evidence type="ECO:0000256" key="2">
    <source>
        <dbReference type="RuleBase" id="RU004508"/>
    </source>
</evidence>
<dbReference type="Gene3D" id="3.90.1150.10">
    <property type="entry name" value="Aspartate Aminotransferase, domain 1"/>
    <property type="match status" value="1"/>
</dbReference>